<evidence type="ECO:0000313" key="2">
    <source>
        <dbReference type="Proteomes" id="UP000003544"/>
    </source>
</evidence>
<keyword evidence="2" id="KW-1185">Reference proteome</keyword>
<organism evidence="1 2">
    <name type="scientific">Methylophaga aminisulfidivorans MP</name>
    <dbReference type="NCBI Taxonomy" id="1026882"/>
    <lineage>
        <taxon>Bacteria</taxon>
        <taxon>Pseudomonadati</taxon>
        <taxon>Pseudomonadota</taxon>
        <taxon>Gammaproteobacteria</taxon>
        <taxon>Thiotrichales</taxon>
        <taxon>Piscirickettsiaceae</taxon>
        <taxon>Methylophaga</taxon>
    </lineage>
</organism>
<protein>
    <recommendedName>
        <fullName evidence="3">UDP-glucose 6-dehydrogenase</fullName>
    </recommendedName>
</protein>
<dbReference type="AlphaFoldDB" id="F5SUZ5"/>
<dbReference type="InterPro" id="IPR036220">
    <property type="entry name" value="UDP-Glc/GDP-Man_DH_C_sf"/>
</dbReference>
<dbReference type="eggNOG" id="COG1004">
    <property type="taxonomic scope" value="Bacteria"/>
</dbReference>
<dbReference type="Gene3D" id="3.40.50.720">
    <property type="entry name" value="NAD(P)-binding Rossmann-like Domain"/>
    <property type="match status" value="1"/>
</dbReference>
<reference evidence="1 2" key="1">
    <citation type="journal article" date="2011" name="J. Bacteriol.">
        <title>Draft genome sequence of Methylophaga aminisulfidivorans MP T.</title>
        <authorList>
            <person name="Han G.H."/>
            <person name="Kim W."/>
            <person name="Chun J."/>
            <person name="Kim S.W."/>
        </authorList>
    </citation>
    <scope>NUCLEOTIDE SEQUENCE [LARGE SCALE GENOMIC DNA]</scope>
    <source>
        <strain evidence="2">MP(T)</strain>
    </source>
</reference>
<proteinExistence type="predicted"/>
<gene>
    <name evidence="1" type="ORF">MAMP_03049</name>
</gene>
<evidence type="ECO:0000313" key="1">
    <source>
        <dbReference type="EMBL" id="EGL56055.1"/>
    </source>
</evidence>
<accession>F5SUZ5</accession>
<dbReference type="Proteomes" id="UP000003544">
    <property type="component" value="Unassembled WGS sequence"/>
</dbReference>
<dbReference type="SUPFAM" id="SSF52413">
    <property type="entry name" value="UDP-glucose/GDP-mannose dehydrogenase C-terminal domain"/>
    <property type="match status" value="1"/>
</dbReference>
<name>F5SUZ5_9GAMM</name>
<dbReference type="STRING" id="1026882.MAMP_03049"/>
<sequence>MPIFFRSKVVNDLQQFKTQADVILANRVTEDIIDVKDKIYTRDLFGGDA</sequence>
<evidence type="ECO:0008006" key="3">
    <source>
        <dbReference type="Google" id="ProtNLM"/>
    </source>
</evidence>
<comment type="caution">
    <text evidence="1">The sequence shown here is derived from an EMBL/GenBank/DDBJ whole genome shotgun (WGS) entry which is preliminary data.</text>
</comment>
<dbReference type="EMBL" id="AFIG01000001">
    <property type="protein sequence ID" value="EGL56055.1"/>
    <property type="molecule type" value="Genomic_DNA"/>
</dbReference>